<comment type="caution">
    <text evidence="2">The sequence shown here is derived from an EMBL/GenBank/DDBJ whole genome shotgun (WGS) entry which is preliminary data.</text>
</comment>
<dbReference type="Gene3D" id="3.80.10.10">
    <property type="entry name" value="Ribonuclease Inhibitor"/>
    <property type="match status" value="1"/>
</dbReference>
<evidence type="ECO:0000259" key="1">
    <source>
        <dbReference type="Pfam" id="PF23622"/>
    </source>
</evidence>
<keyword evidence="3" id="KW-1185">Reference proteome</keyword>
<organism evidence="2 3">
    <name type="scientific">Eleusine coracana subsp. coracana</name>
    <dbReference type="NCBI Taxonomy" id="191504"/>
    <lineage>
        <taxon>Eukaryota</taxon>
        <taxon>Viridiplantae</taxon>
        <taxon>Streptophyta</taxon>
        <taxon>Embryophyta</taxon>
        <taxon>Tracheophyta</taxon>
        <taxon>Spermatophyta</taxon>
        <taxon>Magnoliopsida</taxon>
        <taxon>Liliopsida</taxon>
        <taxon>Poales</taxon>
        <taxon>Poaceae</taxon>
        <taxon>PACMAD clade</taxon>
        <taxon>Chloridoideae</taxon>
        <taxon>Cynodonteae</taxon>
        <taxon>Eleusininae</taxon>
        <taxon>Eleusine</taxon>
    </lineage>
</organism>
<accession>A0AAV5ELG5</accession>
<evidence type="ECO:0000313" key="3">
    <source>
        <dbReference type="Proteomes" id="UP001054889"/>
    </source>
</evidence>
<dbReference type="SUPFAM" id="SSF52058">
    <property type="entry name" value="L domain-like"/>
    <property type="match status" value="1"/>
</dbReference>
<feature type="domain" description="At1g61320/AtMIF1 LRR" evidence="1">
    <location>
        <begin position="10"/>
        <end position="363"/>
    </location>
</feature>
<evidence type="ECO:0000313" key="2">
    <source>
        <dbReference type="EMBL" id="GJN23367.1"/>
    </source>
</evidence>
<dbReference type="InterPro" id="IPR032675">
    <property type="entry name" value="LRR_dom_sf"/>
</dbReference>
<dbReference type="PANTHER" id="PTHR34145:SF61">
    <property type="entry name" value="OS07G0161500 PROTEIN"/>
    <property type="match status" value="1"/>
</dbReference>
<reference evidence="2" key="1">
    <citation type="journal article" date="2018" name="DNA Res.">
        <title>Multiple hybrid de novo genome assembly of finger millet, an orphan allotetraploid crop.</title>
        <authorList>
            <person name="Hatakeyama M."/>
            <person name="Aluri S."/>
            <person name="Balachadran M.T."/>
            <person name="Sivarajan S.R."/>
            <person name="Patrignani A."/>
            <person name="Gruter S."/>
            <person name="Poveda L."/>
            <person name="Shimizu-Inatsugi R."/>
            <person name="Baeten J."/>
            <person name="Francoijs K.J."/>
            <person name="Nataraja K.N."/>
            <person name="Reddy Y.A.N."/>
            <person name="Phadnis S."/>
            <person name="Ravikumar R.L."/>
            <person name="Schlapbach R."/>
            <person name="Sreeman S.M."/>
            <person name="Shimizu K.K."/>
        </authorList>
    </citation>
    <scope>NUCLEOTIDE SEQUENCE</scope>
</reference>
<dbReference type="InterPro" id="IPR055357">
    <property type="entry name" value="LRR_At1g61320_AtMIF1"/>
</dbReference>
<sequence length="425" mass="48783">MEFITRVDAVLHQHCGNGIEHMEIKFGLQKKYAEHIDRWVNFAIAAKTKKLTIDLSGGSKFSLFRKLICGIYGPVEDLYNIPSELFDCDIGSYLQCLELTSVALQLASDFKGFLNLKNLTLADVSVTDEDVECMLSRCNLLERFDISYCTTVTSIRLSRPLNQFKHLLVGKCPFLQVIELNCSPMTLEYTGNMVPIRFSSTSRLTCVRIKLLSHLAALYYIITGFPATLPSLETLTLHCSAQRERAILPEKPFIFTYLRNLRLELVLHGRKKRKTDVLGYAYLLEVVPFMENLELHMWMNCRHQPYHKEDGELRARLPHQHTHLKFVRISGFFGHKDQVELALHILHSSIVLEKMEITPKIEIAQCDTFYERTAYVDGHRVATEFVCKADHRNVVNVKRPSFFSPPPPPPPPPPELIMTVEEMEC</sequence>
<dbReference type="PANTHER" id="PTHR34145">
    <property type="entry name" value="OS02G0105600 PROTEIN"/>
    <property type="match status" value="1"/>
</dbReference>
<name>A0AAV5ELG5_ELECO</name>
<dbReference type="InterPro" id="IPR053772">
    <property type="entry name" value="At1g61320/At1g61330-like"/>
</dbReference>
<dbReference type="Pfam" id="PF23622">
    <property type="entry name" value="LRR_At1g61320_AtMIF1"/>
    <property type="match status" value="1"/>
</dbReference>
<gene>
    <name evidence="2" type="primary">gb11011</name>
    <name evidence="2" type="ORF">PR202_gb11011</name>
</gene>
<protein>
    <recommendedName>
        <fullName evidence="1">At1g61320/AtMIF1 LRR domain-containing protein</fullName>
    </recommendedName>
</protein>
<proteinExistence type="predicted"/>
<dbReference type="EMBL" id="BQKI01000076">
    <property type="protein sequence ID" value="GJN23367.1"/>
    <property type="molecule type" value="Genomic_DNA"/>
</dbReference>
<dbReference type="Proteomes" id="UP001054889">
    <property type="component" value="Unassembled WGS sequence"/>
</dbReference>
<dbReference type="AlphaFoldDB" id="A0AAV5ELG5"/>
<reference evidence="2" key="2">
    <citation type="submission" date="2021-12" db="EMBL/GenBank/DDBJ databases">
        <title>Resequencing data analysis of finger millet.</title>
        <authorList>
            <person name="Hatakeyama M."/>
            <person name="Aluri S."/>
            <person name="Balachadran M.T."/>
            <person name="Sivarajan S.R."/>
            <person name="Poveda L."/>
            <person name="Shimizu-Inatsugi R."/>
            <person name="Schlapbach R."/>
            <person name="Sreeman S.M."/>
            <person name="Shimizu K.K."/>
        </authorList>
    </citation>
    <scope>NUCLEOTIDE SEQUENCE</scope>
</reference>